<dbReference type="Gene3D" id="1.10.1300.10">
    <property type="entry name" value="3'5'-cyclic nucleotide phosphodiesterase, catalytic domain"/>
    <property type="match status" value="1"/>
</dbReference>
<dbReference type="CDD" id="cd00077">
    <property type="entry name" value="HDc"/>
    <property type="match status" value="1"/>
</dbReference>
<proteinExistence type="inferred from homology"/>
<evidence type="ECO:0000313" key="8">
    <source>
        <dbReference type="EMBL" id="OEH76698.1"/>
    </source>
</evidence>
<keyword evidence="1 3" id="KW-0479">Metal-binding</keyword>
<feature type="region of interest" description="Disordered" evidence="5">
    <location>
        <begin position="934"/>
        <end position="992"/>
    </location>
</feature>
<feature type="domain" description="PDEase" evidence="7">
    <location>
        <begin position="1072"/>
        <end position="1494"/>
    </location>
</feature>
<dbReference type="VEuPathDB" id="ToxoDB:LOC34619255"/>
<dbReference type="InterPro" id="IPR002073">
    <property type="entry name" value="PDEase_catalytic_dom"/>
</dbReference>
<organism evidence="8 9">
    <name type="scientific">Cyclospora cayetanensis</name>
    <dbReference type="NCBI Taxonomy" id="88456"/>
    <lineage>
        <taxon>Eukaryota</taxon>
        <taxon>Sar</taxon>
        <taxon>Alveolata</taxon>
        <taxon>Apicomplexa</taxon>
        <taxon>Conoidasida</taxon>
        <taxon>Coccidia</taxon>
        <taxon>Eucoccidiorida</taxon>
        <taxon>Eimeriorina</taxon>
        <taxon>Eimeriidae</taxon>
        <taxon>Cyclospora</taxon>
    </lineage>
</organism>
<keyword evidence="6" id="KW-1133">Transmembrane helix</keyword>
<dbReference type="Proteomes" id="UP000095192">
    <property type="component" value="Unassembled WGS sequence"/>
</dbReference>
<dbReference type="InterPro" id="IPR036971">
    <property type="entry name" value="PDEase_catalytic_dom_sf"/>
</dbReference>
<evidence type="ECO:0000256" key="3">
    <source>
        <dbReference type="RuleBase" id="RU363067"/>
    </source>
</evidence>
<feature type="region of interest" description="Disordered" evidence="5">
    <location>
        <begin position="1"/>
        <end position="63"/>
    </location>
</feature>
<dbReference type="InParanoid" id="A0A1D3CZS5"/>
<protein>
    <recommendedName>
        <fullName evidence="3">Phosphodiesterase</fullName>
        <ecNumber evidence="3">3.1.4.-</ecNumber>
    </recommendedName>
</protein>
<reference evidence="8 9" key="1">
    <citation type="journal article" date="2016" name="BMC Genomics">
        <title>Comparative genomics reveals Cyclospora cayetanensis possesses coccidia-like metabolism and invasion components but unique surface antigens.</title>
        <authorList>
            <person name="Liu S."/>
            <person name="Wang L."/>
            <person name="Zheng H."/>
            <person name="Xu Z."/>
            <person name="Roellig D.M."/>
            <person name="Li N."/>
            <person name="Frace M.A."/>
            <person name="Tang K."/>
            <person name="Arrowood M.J."/>
            <person name="Moss D.M."/>
            <person name="Zhang L."/>
            <person name="Feng Y."/>
            <person name="Xiao L."/>
        </authorList>
    </citation>
    <scope>NUCLEOTIDE SEQUENCE [LARGE SCALE GENOMIC DNA]</scope>
    <source>
        <strain evidence="8 9">CHN_HEN01</strain>
    </source>
</reference>
<keyword evidence="6" id="KW-0812">Transmembrane</keyword>
<evidence type="ECO:0000259" key="7">
    <source>
        <dbReference type="PROSITE" id="PS51845"/>
    </source>
</evidence>
<keyword evidence="4" id="KW-0175">Coiled coil</keyword>
<comment type="similarity">
    <text evidence="3">Belongs to the cyclic nucleotide phosphodiesterase family.</text>
</comment>
<feature type="compositionally biased region" description="Basic and acidic residues" evidence="5">
    <location>
        <begin position="934"/>
        <end position="948"/>
    </location>
</feature>
<gene>
    <name evidence="8" type="ORF">cyc_02394</name>
</gene>
<evidence type="ECO:0000313" key="9">
    <source>
        <dbReference type="Proteomes" id="UP000095192"/>
    </source>
</evidence>
<dbReference type="Pfam" id="PF00233">
    <property type="entry name" value="PDEase_I"/>
    <property type="match status" value="1"/>
</dbReference>
<sequence length="1534" mass="166781">MTPPLRPSDSCNATMWGPQFDKGSFPRVPLGVQGGGSSMHKTGSGNSNSRRPSPSSQTSGPSRLAVAYRVVKHWVEDLLISDLNPTVNHVSRPSTASADAPVSLASAGCTTIPRESRRESKAGIASEFSHSSNSVIPLSHTHSQDVGAPPTTIPVSLSEGLCLCSSGPPWQVVPAYLSPRWPPARSHFGEARHGRSSDRLSPQQAVTCSMLEVYASPEIKEEPEYKPRVQDGRVSSIGHHELSPHAARAVGEVVLAKSSALTSPYVGKATAVAGFPANSTSTHSQQNGFRTGATRGSNGNVLRVEAVNIPDAGGGAPNGEKSCLQYNPFKVRWGNISTERSPQGRLRASSLYKSATDCDLSSAVEPRKAPYQAQQPVERQGPQFDIPLAGTEGNAQTSGGCTKMQGLQNADSLLWRMKDRLSSTFWSKTSGGSRTHLFKEPAEYPVRAHRAVDNVYRQETFPQKKDPRFHRHMTLVFKDPEVERSYGEFLRHARVKRLVIVGVLTILLNTMYDLPEWIITLSAPMLSSVGQTVGESDFSSVSNQLASRDLRSSLAWLLVFLDVIEVLLQVLLAASGYLPLLRNHTEITTVTIILSTSLLSSVRPSLVLLLHESEASSDGLHGQGLITPVQTIMTSTFLRSIVGSVLIDLVCLIRRRKLYHFHKLLSLLLLSLLVTCTVGGVQLGFPYSFFVFSWTVGLATGVVIAACHAGAYMSELMHRKAFHSVSAISAKLQRIEEENKSQRATGKNMLEQLVGLLKQMGISLSSIDPNSLEMPIRDTLLQVTALQSKCLGVLTSGRDMYAVNWLSPEVPPEMQVLYKKFIEPYVRQDSILAGAHDVQTVSAVNALRGRSRTDTSFPTGTCRVAITPRQQEGAHHEPTSEAAAFQPLDIPIHEGICLPEVESAYLTPNLGLADATAVACSTLWSLPTLAMKNTESKETTDTAPETHAEQGTTAQDNSENLHDVTNLQNQDSREDMRHTPVGHAKRRDAVTRSTVTVSGLRADIHSAVELTEGGCTPQASPLWGEYFAESDSAIEEALKCPSVSSTIGTIGTEWTIDMFALDRATNENVRSCNPAVLLLPHPRIGYIASSVGALHLRLSPHCFNVSCAFLRFVSIYLTQCLVLVGLQLMLPHVRDGGLACSPSALYAFLKLLQDQYLPNLYHNRLHGAMVAHLSVMLSRIAGLSRTCQLRLGSPTEILLAAAPSTQTLTRGNTVSCKHVPSREERLLLPSTSSVTHLEASVASRKALDDELIMCIAALGHDVGHPGLNNAFLVSTNQSLALVYNDNAVLENYHSYITFKTISATAGVDGGILKGLSAGAYRQFRKQVIELILATDMAQHFPILSSFRARIASPAFSVSFNEEDRWMLAKLLIKTGDIGHSMLAWEQHYIWASRVNEEFCKQGDVEERLGLAISPLCDRRKAAELPAAQCGFLEYIVLPLATEIRSCLERQVGTPLAHARSASLEPISTALYLMDGVIAHANYNLRCWKSMTTPLTPQKQATAGPTEPVLVEKEHESLGRNANRRASTNSAAPDL</sequence>
<comment type="cofactor">
    <cofactor evidence="3">
        <name>a divalent metal cation</name>
        <dbReference type="ChEBI" id="CHEBI:60240"/>
    </cofactor>
    <text evidence="3">Binds 2 divalent metal cations per subunit. Site 1 may preferentially bind zinc ions, while site 2 has a preference for magnesium and/or manganese ions.</text>
</comment>
<name>A0A1D3CZS5_9EIME</name>
<feature type="compositionally biased region" description="Low complexity" evidence="5">
    <location>
        <begin position="42"/>
        <end position="63"/>
    </location>
</feature>
<dbReference type="EMBL" id="JROU02001359">
    <property type="protein sequence ID" value="OEH76698.1"/>
    <property type="molecule type" value="Genomic_DNA"/>
</dbReference>
<feature type="compositionally biased region" description="Low complexity" evidence="5">
    <location>
        <begin position="1519"/>
        <end position="1534"/>
    </location>
</feature>
<dbReference type="EC" id="3.1.4.-" evidence="3"/>
<feature type="region of interest" description="Disordered" evidence="5">
    <location>
        <begin position="1495"/>
        <end position="1534"/>
    </location>
</feature>
<evidence type="ECO:0000256" key="2">
    <source>
        <dbReference type="ARBA" id="ARBA00022801"/>
    </source>
</evidence>
<feature type="transmembrane region" description="Helical" evidence="6">
    <location>
        <begin position="664"/>
        <end position="685"/>
    </location>
</feature>
<keyword evidence="6" id="KW-0472">Membrane</keyword>
<comment type="caution">
    <text evidence="8">The sequence shown here is derived from an EMBL/GenBank/DDBJ whole genome shotgun (WGS) entry which is preliminary data.</text>
</comment>
<dbReference type="InterPro" id="IPR023174">
    <property type="entry name" value="PDEase_CS"/>
</dbReference>
<evidence type="ECO:0000256" key="4">
    <source>
        <dbReference type="SAM" id="Coils"/>
    </source>
</evidence>
<dbReference type="VEuPathDB" id="ToxoDB:cyc_02394"/>
<feature type="compositionally biased region" description="Polar residues" evidence="5">
    <location>
        <begin position="949"/>
        <end position="970"/>
    </location>
</feature>
<dbReference type="GO" id="GO:0004114">
    <property type="term" value="F:3',5'-cyclic-nucleotide phosphodiesterase activity"/>
    <property type="evidence" value="ECO:0007669"/>
    <property type="project" value="InterPro"/>
</dbReference>
<feature type="region of interest" description="Disordered" evidence="5">
    <location>
        <begin position="277"/>
        <end position="297"/>
    </location>
</feature>
<dbReference type="PANTHER" id="PTHR11347">
    <property type="entry name" value="CYCLIC NUCLEOTIDE PHOSPHODIESTERASE"/>
    <property type="match status" value="1"/>
</dbReference>
<evidence type="ECO:0000256" key="6">
    <source>
        <dbReference type="SAM" id="Phobius"/>
    </source>
</evidence>
<dbReference type="PROSITE" id="PS00126">
    <property type="entry name" value="PDEASE_I_1"/>
    <property type="match status" value="1"/>
</dbReference>
<feature type="transmembrane region" description="Helical" evidence="6">
    <location>
        <begin position="554"/>
        <end position="578"/>
    </location>
</feature>
<keyword evidence="9" id="KW-1185">Reference proteome</keyword>
<dbReference type="PROSITE" id="PS51845">
    <property type="entry name" value="PDEASE_I_2"/>
    <property type="match status" value="1"/>
</dbReference>
<feature type="coiled-coil region" evidence="4">
    <location>
        <begin position="725"/>
        <end position="752"/>
    </location>
</feature>
<feature type="transmembrane region" description="Helical" evidence="6">
    <location>
        <begin position="691"/>
        <end position="713"/>
    </location>
</feature>
<keyword evidence="2 3" id="KW-0378">Hydrolase</keyword>
<dbReference type="GO" id="GO:0007165">
    <property type="term" value="P:signal transduction"/>
    <property type="evidence" value="ECO:0007669"/>
    <property type="project" value="InterPro"/>
</dbReference>
<dbReference type="SUPFAM" id="SSF109604">
    <property type="entry name" value="HD-domain/PDEase-like"/>
    <property type="match status" value="1"/>
</dbReference>
<evidence type="ECO:0000256" key="1">
    <source>
        <dbReference type="ARBA" id="ARBA00022723"/>
    </source>
</evidence>
<evidence type="ECO:0000256" key="5">
    <source>
        <dbReference type="SAM" id="MobiDB-lite"/>
    </source>
</evidence>
<feature type="transmembrane region" description="Helical" evidence="6">
    <location>
        <begin position="1108"/>
        <end position="1130"/>
    </location>
</feature>
<dbReference type="GO" id="GO:0046872">
    <property type="term" value="F:metal ion binding"/>
    <property type="evidence" value="ECO:0007669"/>
    <property type="project" value="UniProtKB-KW"/>
</dbReference>
<accession>A0A1D3CZS5</accession>
<dbReference type="InterPro" id="IPR003607">
    <property type="entry name" value="HD/PDEase_dom"/>
</dbReference>